<dbReference type="AlphaFoldDB" id="A0AA36N2I9"/>
<name>A0AA36N2I9_9DINO</name>
<evidence type="ECO:0000256" key="1">
    <source>
        <dbReference type="SAM" id="MobiDB-lite"/>
    </source>
</evidence>
<reference evidence="2" key="1">
    <citation type="submission" date="2023-08" db="EMBL/GenBank/DDBJ databases">
        <authorList>
            <person name="Chen Y."/>
            <person name="Shah S."/>
            <person name="Dougan E. K."/>
            <person name="Thang M."/>
            <person name="Chan C."/>
        </authorList>
    </citation>
    <scope>NUCLEOTIDE SEQUENCE</scope>
</reference>
<feature type="region of interest" description="Disordered" evidence="1">
    <location>
        <begin position="20"/>
        <end position="43"/>
    </location>
</feature>
<dbReference type="EMBL" id="CAUJNA010001946">
    <property type="protein sequence ID" value="CAJ1389838.1"/>
    <property type="molecule type" value="Genomic_DNA"/>
</dbReference>
<protein>
    <submittedName>
        <fullName evidence="2">Uncharacterized protein</fullName>
    </submittedName>
</protein>
<evidence type="ECO:0000313" key="3">
    <source>
        <dbReference type="Proteomes" id="UP001178507"/>
    </source>
</evidence>
<gene>
    <name evidence="2" type="ORF">EVOR1521_LOCUS15378</name>
</gene>
<feature type="region of interest" description="Disordered" evidence="1">
    <location>
        <begin position="168"/>
        <end position="203"/>
    </location>
</feature>
<organism evidence="2 3">
    <name type="scientific">Effrenium voratum</name>
    <dbReference type="NCBI Taxonomy" id="2562239"/>
    <lineage>
        <taxon>Eukaryota</taxon>
        <taxon>Sar</taxon>
        <taxon>Alveolata</taxon>
        <taxon>Dinophyceae</taxon>
        <taxon>Suessiales</taxon>
        <taxon>Symbiodiniaceae</taxon>
        <taxon>Effrenium</taxon>
    </lineage>
</organism>
<accession>A0AA36N2I9</accession>
<evidence type="ECO:0000313" key="2">
    <source>
        <dbReference type="EMBL" id="CAJ1389838.1"/>
    </source>
</evidence>
<keyword evidence="3" id="KW-1185">Reference proteome</keyword>
<feature type="compositionally biased region" description="Acidic residues" evidence="1">
    <location>
        <begin position="185"/>
        <end position="199"/>
    </location>
</feature>
<feature type="compositionally biased region" description="Basic and acidic residues" evidence="1">
    <location>
        <begin position="171"/>
        <end position="184"/>
    </location>
</feature>
<sequence>MPKVSLESARARDKDILEKLGRVQKAAQSHKQHSKLSQQRHEWTEQARGLAWEARRLEAEVAGSAAELGIWQEVAEDAQAEDATNEMWLQVAGLRQLLAQLRLRDMERLKQAPQQALQLQAALSSVGAAVRGQAPHLAAEASVLEGESATLRSKLRAQLAAEHLWPASSTDRADRADREDRCDLSDEEDDLLQNLGDEEDYRHGLEALNSQARLRRNRQSLPF</sequence>
<dbReference type="Proteomes" id="UP001178507">
    <property type="component" value="Unassembled WGS sequence"/>
</dbReference>
<comment type="caution">
    <text evidence="2">The sequence shown here is derived from an EMBL/GenBank/DDBJ whole genome shotgun (WGS) entry which is preliminary data.</text>
</comment>
<proteinExistence type="predicted"/>